<name>J3MZT2_ORYBR</name>
<evidence type="ECO:0000256" key="1">
    <source>
        <dbReference type="ARBA" id="ARBA00006974"/>
    </source>
</evidence>
<dbReference type="EnsemblPlants" id="OB09G25110.1">
    <property type="protein sequence ID" value="OB09G25110.1"/>
    <property type="gene ID" value="OB09G25110"/>
</dbReference>
<dbReference type="eggNOG" id="ENOG502S4GQ">
    <property type="taxonomic scope" value="Eukaryota"/>
</dbReference>
<evidence type="ECO:0008006" key="4">
    <source>
        <dbReference type="Google" id="ProtNLM"/>
    </source>
</evidence>
<keyword evidence="3" id="KW-1185">Reference proteome</keyword>
<dbReference type="STRING" id="4533.J3MZT2"/>
<organism evidence="2">
    <name type="scientific">Oryza brachyantha</name>
    <name type="common">malo sina</name>
    <dbReference type="NCBI Taxonomy" id="4533"/>
    <lineage>
        <taxon>Eukaryota</taxon>
        <taxon>Viridiplantae</taxon>
        <taxon>Streptophyta</taxon>
        <taxon>Embryophyta</taxon>
        <taxon>Tracheophyta</taxon>
        <taxon>Spermatophyta</taxon>
        <taxon>Magnoliopsida</taxon>
        <taxon>Liliopsida</taxon>
        <taxon>Poales</taxon>
        <taxon>Poaceae</taxon>
        <taxon>BOP clade</taxon>
        <taxon>Oryzoideae</taxon>
        <taxon>Oryzeae</taxon>
        <taxon>Oryzinae</taxon>
        <taxon>Oryza</taxon>
    </lineage>
</organism>
<reference evidence="2" key="1">
    <citation type="journal article" date="2013" name="Nat. Commun.">
        <title>Whole-genome sequencing of Oryza brachyantha reveals mechanisms underlying Oryza genome evolution.</title>
        <authorList>
            <person name="Chen J."/>
            <person name="Huang Q."/>
            <person name="Gao D."/>
            <person name="Wang J."/>
            <person name="Lang Y."/>
            <person name="Liu T."/>
            <person name="Li B."/>
            <person name="Bai Z."/>
            <person name="Luis Goicoechea J."/>
            <person name="Liang C."/>
            <person name="Chen C."/>
            <person name="Zhang W."/>
            <person name="Sun S."/>
            <person name="Liao Y."/>
            <person name="Zhang X."/>
            <person name="Yang L."/>
            <person name="Song C."/>
            <person name="Wang M."/>
            <person name="Shi J."/>
            <person name="Liu G."/>
            <person name="Liu J."/>
            <person name="Zhou H."/>
            <person name="Zhou W."/>
            <person name="Yu Q."/>
            <person name="An N."/>
            <person name="Chen Y."/>
            <person name="Cai Q."/>
            <person name="Wang B."/>
            <person name="Liu B."/>
            <person name="Min J."/>
            <person name="Huang Y."/>
            <person name="Wu H."/>
            <person name="Li Z."/>
            <person name="Zhang Y."/>
            <person name="Yin Y."/>
            <person name="Song W."/>
            <person name="Jiang J."/>
            <person name="Jackson S.A."/>
            <person name="Wing R.A."/>
            <person name="Wang J."/>
            <person name="Chen M."/>
        </authorList>
    </citation>
    <scope>NUCLEOTIDE SEQUENCE [LARGE SCALE GENOMIC DNA]</scope>
    <source>
        <strain evidence="2">cv. IRGC 101232</strain>
    </source>
</reference>
<accession>J3MZT2</accession>
<dbReference type="PANTHER" id="PTHR31175:SF120">
    <property type="entry name" value="OS09G0547100 PROTEIN"/>
    <property type="match status" value="1"/>
</dbReference>
<dbReference type="PANTHER" id="PTHR31175">
    <property type="entry name" value="AUXIN-RESPONSIVE FAMILY PROTEIN"/>
    <property type="match status" value="1"/>
</dbReference>
<dbReference type="AlphaFoldDB" id="J3MZT2"/>
<protein>
    <recommendedName>
        <fullName evidence="4">Auxin-responsive protein</fullName>
    </recommendedName>
</protein>
<sequence length="207" mass="23356">MISAKRLSQLAKWQRMAALGRKRLTMKAKENEECCTSVAGKGHCVMYTTEGSRFEVPLAYLGTAVFTELLRMSQEEFGFTSDGRIMLPCDAAVMEYAMCLLKRNASVEVEKALLSFMVAPCHYSGSGCRPIGKPREDAKNLMAHAMLQISRSCVAFQSTHRGSPDQFEILVSSNKHEQIIFHSHKICLTYWNPSTKIWTEVCYYLHA</sequence>
<dbReference type="Gramene" id="OB09G25110.1">
    <property type="protein sequence ID" value="OB09G25110.1"/>
    <property type="gene ID" value="OB09G25110"/>
</dbReference>
<comment type="similarity">
    <text evidence="1">Belongs to the ARG7 family.</text>
</comment>
<reference evidence="2" key="2">
    <citation type="submission" date="2013-04" db="UniProtKB">
        <authorList>
            <consortium name="EnsemblPlants"/>
        </authorList>
    </citation>
    <scope>IDENTIFICATION</scope>
</reference>
<dbReference type="Proteomes" id="UP000006038">
    <property type="component" value="Chromosome 9"/>
</dbReference>
<dbReference type="InterPro" id="IPR003676">
    <property type="entry name" value="SAUR_fam"/>
</dbReference>
<evidence type="ECO:0000313" key="2">
    <source>
        <dbReference type="EnsemblPlants" id="OB09G25110.1"/>
    </source>
</evidence>
<evidence type="ECO:0000313" key="3">
    <source>
        <dbReference type="Proteomes" id="UP000006038"/>
    </source>
</evidence>
<dbReference type="GO" id="GO:0009733">
    <property type="term" value="P:response to auxin"/>
    <property type="evidence" value="ECO:0007669"/>
    <property type="project" value="InterPro"/>
</dbReference>
<dbReference type="Pfam" id="PF02519">
    <property type="entry name" value="Auxin_inducible"/>
    <property type="match status" value="1"/>
</dbReference>
<proteinExistence type="inferred from homology"/>
<dbReference type="HOGENOM" id="CLU_1328174_0_0_1"/>